<dbReference type="AlphaFoldDB" id="A0A812REK4"/>
<sequence length="899" mass="96474">MIRSATAGQALASDFLRLEAQRDALEGKQWRCLEDMENRKMVNQQRQKAYADILDRRLQAEGKQQSITKERNLVIRTEATRLCSSRSWEGEATSQIRARKERFAVEVEEMWKDWQQRVATKIREDIDVARRDAEHCKARQKEAMEAALTQERLLVDLLEAEFLAQKEREKLYEEVEEQQQRLRQRLHEERRALDERLQAFTMQPPPAGAAPGTKATPAPPSTAKVSAKPSEPTTPTARQAAAEAPVTASKACGRAASKNAGFVPKAGTRHFEVYQQLRRSEMEMQADLRLLEDRKVLHCLHCGSTQAAPGPPSGLCETCGHFTELIQLPPQVARGPAVHLNAPQPRTSAAMAQALRLRPAPPALASRGPTTIPDSDDLVTQPALLSSRPCPSRISLESRRAEVRRLLRQDSDASPFSPLLAPRLPTPREMLPADGLQTDSWQADGRQADGQQADFRIEAGADLPEALPPLFTEESREPELPKPFPHIVVQEIPSPSIRASPDSQEEFGGVPTIGQDLGPEASGEILGSLGILEMPLGPLLAPAQPPPRAVALSSAVRSGDNDWYGSSTSGTPRKEEEGPKNAVPASETSAEDLFLSGQHTPRELEEKPAAEQEQRPAASQVAENATPTVDAVLAPGSSLSRTADHEEAEDTEELDLDAMIPFSAREKAQRQTSPYLPVVEQPQAPIDHRKPKEAATSPEGSSLGSLASPEAPQEASAGSFSFGDQGQHGLGSLGEASPLEEKSAKGDVTGSSVSHVSKAPVPIASASNGQGGGTPATRPTAGILRDLGLDESSDDTPKDSKEEAQPASASSASLAYKATPKRSNPLRGVAAGRGNLLQGSTDFLGGGIPGLGRSGPGRDGSSGGALSSLAALRPKSKARPKIGSLPGGPIDWSQREDFR</sequence>
<reference evidence="2" key="1">
    <citation type="submission" date="2021-02" db="EMBL/GenBank/DDBJ databases">
        <authorList>
            <person name="Dougan E. K."/>
            <person name="Rhodes N."/>
            <person name="Thang M."/>
            <person name="Chan C."/>
        </authorList>
    </citation>
    <scope>NUCLEOTIDE SEQUENCE</scope>
</reference>
<feature type="compositionally biased region" description="Basic and acidic residues" evidence="1">
    <location>
        <begin position="795"/>
        <end position="804"/>
    </location>
</feature>
<feature type="compositionally biased region" description="Acidic residues" evidence="1">
    <location>
        <begin position="646"/>
        <end position="656"/>
    </location>
</feature>
<dbReference type="EMBL" id="CAJNDS010002334">
    <property type="protein sequence ID" value="CAE7437368.1"/>
    <property type="molecule type" value="Genomic_DNA"/>
</dbReference>
<evidence type="ECO:0000256" key="1">
    <source>
        <dbReference type="SAM" id="MobiDB-lite"/>
    </source>
</evidence>
<feature type="compositionally biased region" description="Low complexity" evidence="1">
    <location>
        <begin position="209"/>
        <end position="230"/>
    </location>
</feature>
<dbReference type="Proteomes" id="UP000604046">
    <property type="component" value="Unassembled WGS sequence"/>
</dbReference>
<dbReference type="OrthoDB" id="448991at2759"/>
<feature type="region of interest" description="Disordered" evidence="1">
    <location>
        <begin position="201"/>
        <end position="242"/>
    </location>
</feature>
<proteinExistence type="predicted"/>
<name>A0A812REK4_9DINO</name>
<feature type="region of interest" description="Disordered" evidence="1">
    <location>
        <begin position="551"/>
        <end position="833"/>
    </location>
</feature>
<feature type="compositionally biased region" description="Gly residues" evidence="1">
    <location>
        <begin position="847"/>
        <end position="863"/>
    </location>
</feature>
<feature type="compositionally biased region" description="Basic and acidic residues" evidence="1">
    <location>
        <begin position="600"/>
        <end position="614"/>
    </location>
</feature>
<feature type="region of interest" description="Disordered" evidence="1">
    <location>
        <begin position="847"/>
        <end position="899"/>
    </location>
</feature>
<comment type="caution">
    <text evidence="2">The sequence shown here is derived from an EMBL/GenBank/DDBJ whole genome shotgun (WGS) entry which is preliminary data.</text>
</comment>
<accession>A0A812REK4</accession>
<evidence type="ECO:0000313" key="2">
    <source>
        <dbReference type="EMBL" id="CAE7437368.1"/>
    </source>
</evidence>
<keyword evidence="3" id="KW-1185">Reference proteome</keyword>
<protein>
    <submittedName>
        <fullName evidence="2">Uncharacterized protein</fullName>
    </submittedName>
</protein>
<organism evidence="2 3">
    <name type="scientific">Symbiodinium natans</name>
    <dbReference type="NCBI Taxonomy" id="878477"/>
    <lineage>
        <taxon>Eukaryota</taxon>
        <taxon>Sar</taxon>
        <taxon>Alveolata</taxon>
        <taxon>Dinophyceae</taxon>
        <taxon>Suessiales</taxon>
        <taxon>Symbiodiniaceae</taxon>
        <taxon>Symbiodinium</taxon>
    </lineage>
</organism>
<evidence type="ECO:0000313" key="3">
    <source>
        <dbReference type="Proteomes" id="UP000604046"/>
    </source>
</evidence>
<gene>
    <name evidence="2" type="ORF">SNAT2548_LOCUS23767</name>
</gene>